<keyword evidence="1" id="KW-1185">Reference proteome</keyword>
<accession>A0A0N5A0C1</accession>
<dbReference type="STRING" id="131310.A0A0N5A0C1"/>
<dbReference type="AlphaFoldDB" id="A0A0N5A0C1"/>
<dbReference type="WBParaSite" id="PTRK_0001485300.1">
    <property type="protein sequence ID" value="PTRK_0001485300.1"/>
    <property type="gene ID" value="PTRK_0001485300"/>
</dbReference>
<dbReference type="Proteomes" id="UP000038045">
    <property type="component" value="Unplaced"/>
</dbReference>
<sequence length="158" mass="18132">MVPPKKAKAQADEIAQLTLNIQKLAQFRAILKDMKAGYEILNGGYNTIKNLSEGNFKIHKSFLDGLMEVSPEVKKYRKVAEIIQYQSRLVKDYQKAWGRFQHSEVFKPSEIQYLSGVYARLLKSSLKNLDELTLVVTASKLRMSDDERIQSIDRIHAD</sequence>
<proteinExistence type="predicted"/>
<organism evidence="1 2">
    <name type="scientific">Parastrongyloides trichosuri</name>
    <name type="common">Possum-specific nematode worm</name>
    <dbReference type="NCBI Taxonomy" id="131310"/>
    <lineage>
        <taxon>Eukaryota</taxon>
        <taxon>Metazoa</taxon>
        <taxon>Ecdysozoa</taxon>
        <taxon>Nematoda</taxon>
        <taxon>Chromadorea</taxon>
        <taxon>Rhabditida</taxon>
        <taxon>Tylenchina</taxon>
        <taxon>Panagrolaimomorpha</taxon>
        <taxon>Strongyloidoidea</taxon>
        <taxon>Strongyloididae</taxon>
        <taxon>Parastrongyloides</taxon>
    </lineage>
</organism>
<protein>
    <submittedName>
        <fullName evidence="2">TerB family tellurite resistance protein</fullName>
    </submittedName>
</protein>
<name>A0A0N5A0C1_PARTI</name>
<evidence type="ECO:0000313" key="2">
    <source>
        <dbReference type="WBParaSite" id="PTRK_0001485300.1"/>
    </source>
</evidence>
<reference evidence="2" key="1">
    <citation type="submission" date="2017-02" db="UniProtKB">
        <authorList>
            <consortium name="WormBaseParasite"/>
        </authorList>
    </citation>
    <scope>IDENTIFICATION</scope>
</reference>
<evidence type="ECO:0000313" key="1">
    <source>
        <dbReference type="Proteomes" id="UP000038045"/>
    </source>
</evidence>